<name>A0A9P7VY18_9AGAR</name>
<accession>A0A9P7VY18</accession>
<keyword evidence="3" id="KW-1185">Reference proteome</keyword>
<feature type="region of interest" description="Disordered" evidence="1">
    <location>
        <begin position="102"/>
        <end position="131"/>
    </location>
</feature>
<protein>
    <submittedName>
        <fullName evidence="2">Uncharacterized protein</fullName>
    </submittedName>
</protein>
<comment type="caution">
    <text evidence="2">The sequence shown here is derived from an EMBL/GenBank/DDBJ whole genome shotgun (WGS) entry which is preliminary data.</text>
</comment>
<evidence type="ECO:0000256" key="1">
    <source>
        <dbReference type="SAM" id="MobiDB-lite"/>
    </source>
</evidence>
<dbReference type="GeneID" id="66101208"/>
<dbReference type="Proteomes" id="UP000812287">
    <property type="component" value="Unassembled WGS sequence"/>
</dbReference>
<dbReference type="RefSeq" id="XP_043043156.1">
    <property type="nucleotide sequence ID" value="XM_043178914.1"/>
</dbReference>
<gene>
    <name evidence="2" type="ORF">BT62DRAFT_1073089</name>
</gene>
<evidence type="ECO:0000313" key="3">
    <source>
        <dbReference type="Proteomes" id="UP000812287"/>
    </source>
</evidence>
<dbReference type="EMBL" id="MU250527">
    <property type="protein sequence ID" value="KAG7449656.1"/>
    <property type="molecule type" value="Genomic_DNA"/>
</dbReference>
<organism evidence="2 3">
    <name type="scientific">Guyanagaster necrorhizus</name>
    <dbReference type="NCBI Taxonomy" id="856835"/>
    <lineage>
        <taxon>Eukaryota</taxon>
        <taxon>Fungi</taxon>
        <taxon>Dikarya</taxon>
        <taxon>Basidiomycota</taxon>
        <taxon>Agaricomycotina</taxon>
        <taxon>Agaricomycetes</taxon>
        <taxon>Agaricomycetidae</taxon>
        <taxon>Agaricales</taxon>
        <taxon>Marasmiineae</taxon>
        <taxon>Physalacriaceae</taxon>
        <taxon>Guyanagaster</taxon>
    </lineage>
</organism>
<evidence type="ECO:0000313" key="2">
    <source>
        <dbReference type="EMBL" id="KAG7449656.1"/>
    </source>
</evidence>
<dbReference type="AlphaFoldDB" id="A0A9P7VY18"/>
<reference evidence="2" key="1">
    <citation type="submission" date="2020-11" db="EMBL/GenBank/DDBJ databases">
        <title>Adaptations for nitrogen fixation in a non-lichenized fungal sporocarp promotes dispersal by wood-feeding termites.</title>
        <authorList>
            <consortium name="DOE Joint Genome Institute"/>
            <person name="Koch R.A."/>
            <person name="Yoon G."/>
            <person name="Arayal U."/>
            <person name="Lail K."/>
            <person name="Amirebrahimi M."/>
            <person name="Labutti K."/>
            <person name="Lipzen A."/>
            <person name="Riley R."/>
            <person name="Barry K."/>
            <person name="Henrissat B."/>
            <person name="Grigoriev I.V."/>
            <person name="Herr J.R."/>
            <person name="Aime M.C."/>
        </authorList>
    </citation>
    <scope>NUCLEOTIDE SEQUENCE</scope>
    <source>
        <strain evidence="2">MCA 3950</strain>
    </source>
</reference>
<proteinExistence type="predicted"/>
<sequence>MWSITDALVLEMHMLEAIFSKLAPQFQPIGPNDSRFRNASHKTVFINGENFFEGLQGAQILNLVVEEKTLASSGWDGIEGRGSGPQNASNIRRRVLLEFSGTKSGGLGTLSEQDTSAGARSGSAPKERNLPTRTPTILSLGLYDHSMYID</sequence>